<feature type="domain" description="Replication protein A 70 kDa DNA-binding subunit B/D first OB fold" evidence="1">
    <location>
        <begin position="48"/>
        <end position="151"/>
    </location>
</feature>
<accession>A0ABQ7YZW3</accession>
<reference evidence="2 3" key="1">
    <citation type="submission" date="2021-05" db="EMBL/GenBank/DDBJ databases">
        <title>Genome Assembly of Synthetic Allotetraploid Brassica napus Reveals Homoeologous Exchanges between Subgenomes.</title>
        <authorList>
            <person name="Davis J.T."/>
        </authorList>
    </citation>
    <scope>NUCLEOTIDE SEQUENCE [LARGE SCALE GENOMIC DNA]</scope>
    <source>
        <strain evidence="3">cv. Da-Ae</strain>
        <tissue evidence="2">Seedling</tissue>
    </source>
</reference>
<keyword evidence="3" id="KW-1185">Reference proteome</keyword>
<dbReference type="SUPFAM" id="SSF50249">
    <property type="entry name" value="Nucleic acid-binding proteins"/>
    <property type="match status" value="1"/>
</dbReference>
<dbReference type="Pfam" id="PF02721">
    <property type="entry name" value="DUF223"/>
    <property type="match status" value="1"/>
</dbReference>
<evidence type="ECO:0000313" key="3">
    <source>
        <dbReference type="Proteomes" id="UP000824890"/>
    </source>
</evidence>
<dbReference type="InterPro" id="IPR003871">
    <property type="entry name" value="RFA1B/D_OB_1st"/>
</dbReference>
<dbReference type="EMBL" id="JAGKQM010000016">
    <property type="protein sequence ID" value="KAH0873433.1"/>
    <property type="molecule type" value="Genomic_DNA"/>
</dbReference>
<feature type="non-terminal residue" evidence="2">
    <location>
        <position position="1"/>
    </location>
</feature>
<organism evidence="2 3">
    <name type="scientific">Brassica napus</name>
    <name type="common">Rape</name>
    <dbReference type="NCBI Taxonomy" id="3708"/>
    <lineage>
        <taxon>Eukaryota</taxon>
        <taxon>Viridiplantae</taxon>
        <taxon>Streptophyta</taxon>
        <taxon>Embryophyta</taxon>
        <taxon>Tracheophyta</taxon>
        <taxon>Spermatophyta</taxon>
        <taxon>Magnoliopsida</taxon>
        <taxon>eudicotyledons</taxon>
        <taxon>Gunneridae</taxon>
        <taxon>Pentapetalae</taxon>
        <taxon>rosids</taxon>
        <taxon>malvids</taxon>
        <taxon>Brassicales</taxon>
        <taxon>Brassicaceae</taxon>
        <taxon>Brassiceae</taxon>
        <taxon>Brassica</taxon>
    </lineage>
</organism>
<dbReference type="InterPro" id="IPR012340">
    <property type="entry name" value="NA-bd_OB-fold"/>
</dbReference>
<name>A0ABQ7YZW3_BRANA</name>
<sequence>LHHCIKLNRLLHCGGIVRSIINPIYISLQICKEKIHHLSTNNMTHYSRLYEVSYNEEITSWHFRVKIHRIYPFYSYVTDSRRHWTYILADEDGTKMEMTICGGYEDMFRGLEKQEGKWVEIFLVDVHRTYPGFQATKSRFTLNATRHTQVHIIDPLNNRLYMDFKNIHEIPHMNHMDRNYLIDVSNRSGKTFLIDTMGVAFNTESHFDDPARPKMVFYIRDNIESQIKCVATSDHAYAFRDGLENMRGRGQVIVILKMWRVWSFFIKRLLNSFMHPCYFGPDELWLETEGGLSDFRFNPLLPEVEEFRQSLLRSDPYVQRHGAIGSL</sequence>
<gene>
    <name evidence="2" type="ORF">HID58_070795</name>
</gene>
<protein>
    <recommendedName>
        <fullName evidence="1">Replication protein A 70 kDa DNA-binding subunit B/D first OB fold domain-containing protein</fullName>
    </recommendedName>
</protein>
<evidence type="ECO:0000313" key="2">
    <source>
        <dbReference type="EMBL" id="KAH0873433.1"/>
    </source>
</evidence>
<dbReference type="Gene3D" id="2.40.50.140">
    <property type="entry name" value="Nucleic acid-binding proteins"/>
    <property type="match status" value="1"/>
</dbReference>
<proteinExistence type="predicted"/>
<comment type="caution">
    <text evidence="2">The sequence shown here is derived from an EMBL/GenBank/DDBJ whole genome shotgun (WGS) entry which is preliminary data.</text>
</comment>
<dbReference type="Proteomes" id="UP000824890">
    <property type="component" value="Unassembled WGS sequence"/>
</dbReference>
<dbReference type="CDD" id="cd04481">
    <property type="entry name" value="RPA1_DBD_B_like"/>
    <property type="match status" value="1"/>
</dbReference>
<evidence type="ECO:0000259" key="1">
    <source>
        <dbReference type="Pfam" id="PF02721"/>
    </source>
</evidence>